<dbReference type="EMBL" id="KN401657">
    <property type="protein sequence ID" value="KHG14478.1"/>
    <property type="molecule type" value="Genomic_DNA"/>
</dbReference>
<name>A0A0B0NIV8_GOSAR</name>
<evidence type="ECO:0000313" key="2">
    <source>
        <dbReference type="Proteomes" id="UP000032142"/>
    </source>
</evidence>
<accession>A0A0B0NIV8</accession>
<proteinExistence type="predicted"/>
<evidence type="ECO:0000313" key="1">
    <source>
        <dbReference type="EMBL" id="KHG14478.1"/>
    </source>
</evidence>
<keyword evidence="2" id="KW-1185">Reference proteome</keyword>
<dbReference type="Proteomes" id="UP000032142">
    <property type="component" value="Unassembled WGS sequence"/>
</dbReference>
<reference evidence="2" key="1">
    <citation type="submission" date="2014-09" db="EMBL/GenBank/DDBJ databases">
        <authorList>
            <person name="Mudge J."/>
            <person name="Ramaraj T."/>
            <person name="Lindquist I.E."/>
            <person name="Bharti A.K."/>
            <person name="Sundararajan A."/>
            <person name="Cameron C.T."/>
            <person name="Woodward J.E."/>
            <person name="May G.D."/>
            <person name="Brubaker C."/>
            <person name="Broadhvest J."/>
            <person name="Wilkins T.A."/>
        </authorList>
    </citation>
    <scope>NUCLEOTIDE SEQUENCE</scope>
    <source>
        <strain evidence="2">cv. AKA8401</strain>
    </source>
</reference>
<protein>
    <submittedName>
        <fullName evidence="1">Uncharacterized protein</fullName>
    </submittedName>
</protein>
<sequence length="9" mass="1099">MSVDFHLHN</sequence>
<organism evidence="1 2">
    <name type="scientific">Gossypium arboreum</name>
    <name type="common">Tree cotton</name>
    <name type="synonym">Gossypium nanking</name>
    <dbReference type="NCBI Taxonomy" id="29729"/>
    <lineage>
        <taxon>Eukaryota</taxon>
        <taxon>Viridiplantae</taxon>
        <taxon>Streptophyta</taxon>
        <taxon>Embryophyta</taxon>
        <taxon>Tracheophyta</taxon>
        <taxon>Spermatophyta</taxon>
        <taxon>Magnoliopsida</taxon>
        <taxon>eudicotyledons</taxon>
        <taxon>Gunneridae</taxon>
        <taxon>Pentapetalae</taxon>
        <taxon>rosids</taxon>
        <taxon>malvids</taxon>
        <taxon>Malvales</taxon>
        <taxon>Malvaceae</taxon>
        <taxon>Malvoideae</taxon>
        <taxon>Gossypium</taxon>
    </lineage>
</organism>
<gene>
    <name evidence="1" type="ORF">F383_20109</name>
</gene>